<evidence type="ECO:0000313" key="2">
    <source>
        <dbReference type="EMBL" id="KAF3097396.1"/>
    </source>
</evidence>
<protein>
    <submittedName>
        <fullName evidence="3">Uncharacterized protein</fullName>
    </submittedName>
</protein>
<dbReference type="Proteomes" id="UP000475325">
    <property type="component" value="Unassembled WGS sequence"/>
</dbReference>
<dbReference type="EMBL" id="WIQZ01000119">
    <property type="protein sequence ID" value="KAF3122548.1"/>
    <property type="molecule type" value="Genomic_DNA"/>
</dbReference>
<evidence type="ECO:0000313" key="5">
    <source>
        <dbReference type="Proteomes" id="UP000480548"/>
    </source>
</evidence>
<dbReference type="EMBL" id="WIQW01000034">
    <property type="protein sequence ID" value="KAF3097396.1"/>
    <property type="molecule type" value="Genomic_DNA"/>
</dbReference>
<feature type="chain" id="PRO_5036200402" evidence="1">
    <location>
        <begin position="16"/>
        <end position="312"/>
    </location>
</feature>
<keyword evidence="1" id="KW-0732">Signal</keyword>
<name>A0A7C8JH15_ORBOL</name>
<evidence type="ECO:0000313" key="4">
    <source>
        <dbReference type="Proteomes" id="UP000475325"/>
    </source>
</evidence>
<comment type="caution">
    <text evidence="3">The sequence shown here is derived from an EMBL/GenBank/DDBJ whole genome shotgun (WGS) entry which is preliminary data.</text>
</comment>
<dbReference type="AlphaFoldDB" id="A0A7C8JH15"/>
<dbReference type="Proteomes" id="UP000480548">
    <property type="component" value="Unassembled WGS sequence"/>
</dbReference>
<sequence length="312" mass="33367">MRFTPFLLLIGAASAAVPSVLIKTCNPNNCLRAIAATAPVHLTRRQSEDCSSFFKSYSTSTTTEKITHTPRPETVTKITGFDAIGIERCTPTPAPTPPVPTFPNYVVSGCTGTAQSVVVSRFSSACSCIGVRETAPVVTVTQTVEETTTAAGIETAVATAFHIKVRGKTPPLYLYILKIDGDQYGTAFTENIADAVKFSHHADGGLTSEYGQVAPYFADPDLPIGGVYYGDPADPIFYVDIESLTFNLENWESGDRLPGQTGFETFAISPPLIEAGFPPLLIAGKKGIDWATYVEDGFEVIQLQAVPIAPEC</sequence>
<evidence type="ECO:0000256" key="1">
    <source>
        <dbReference type="SAM" id="SignalP"/>
    </source>
</evidence>
<proteinExistence type="predicted"/>
<feature type="signal peptide" evidence="1">
    <location>
        <begin position="1"/>
        <end position="15"/>
    </location>
</feature>
<gene>
    <name evidence="2" type="ORF">TWF102_006375</name>
    <name evidence="3" type="ORF">TWF703_001198</name>
</gene>
<organism evidence="3 5">
    <name type="scientific">Orbilia oligospora</name>
    <name type="common">Nematode-trapping fungus</name>
    <name type="synonym">Arthrobotrys oligospora</name>
    <dbReference type="NCBI Taxonomy" id="2813651"/>
    <lineage>
        <taxon>Eukaryota</taxon>
        <taxon>Fungi</taxon>
        <taxon>Dikarya</taxon>
        <taxon>Ascomycota</taxon>
        <taxon>Pezizomycotina</taxon>
        <taxon>Orbiliomycetes</taxon>
        <taxon>Orbiliales</taxon>
        <taxon>Orbiliaceae</taxon>
        <taxon>Orbilia</taxon>
    </lineage>
</organism>
<accession>A0A7C8JH15</accession>
<evidence type="ECO:0000313" key="3">
    <source>
        <dbReference type="EMBL" id="KAF3122548.1"/>
    </source>
</evidence>
<reference evidence="4 5" key="1">
    <citation type="submission" date="2019-06" db="EMBL/GenBank/DDBJ databases">
        <authorList>
            <person name="Palmer J.M."/>
        </authorList>
    </citation>
    <scope>NUCLEOTIDE SEQUENCE [LARGE SCALE GENOMIC DNA]</scope>
    <source>
        <strain evidence="2 4">TWF102</strain>
        <strain evidence="3 5">TWF703</strain>
    </source>
</reference>